<evidence type="ECO:0000313" key="3">
    <source>
        <dbReference type="EMBL" id="KAL1891696.1"/>
    </source>
</evidence>
<dbReference type="CDD" id="cd04301">
    <property type="entry name" value="NAT_SF"/>
    <property type="match status" value="1"/>
</dbReference>
<keyword evidence="4" id="KW-1185">Reference proteome</keyword>
<dbReference type="EMBL" id="JAWCUI010000050">
    <property type="protein sequence ID" value="KAL1891696.1"/>
    <property type="molecule type" value="Genomic_DNA"/>
</dbReference>
<gene>
    <name evidence="3" type="ORF">Sste5346_007445</name>
</gene>
<dbReference type="SUPFAM" id="SSF55729">
    <property type="entry name" value="Acyl-CoA N-acyltransferases (Nat)"/>
    <property type="match status" value="1"/>
</dbReference>
<evidence type="ECO:0000313" key="4">
    <source>
        <dbReference type="Proteomes" id="UP001583186"/>
    </source>
</evidence>
<dbReference type="InterPro" id="IPR000182">
    <property type="entry name" value="GNAT_dom"/>
</dbReference>
<proteinExistence type="predicted"/>
<dbReference type="PANTHER" id="PTHR43233">
    <property type="entry name" value="FAMILY N-ACETYLTRANSFERASE, PUTATIVE (AFU_ORTHOLOGUE AFUA_6G03350)-RELATED"/>
    <property type="match status" value="1"/>
</dbReference>
<feature type="compositionally biased region" description="Basic and acidic residues" evidence="1">
    <location>
        <begin position="221"/>
        <end position="230"/>
    </location>
</feature>
<comment type="caution">
    <text evidence="3">The sequence shown here is derived from an EMBL/GenBank/DDBJ whole genome shotgun (WGS) entry which is preliminary data.</text>
</comment>
<accession>A0ABR3YTL8</accession>
<reference evidence="3 4" key="1">
    <citation type="journal article" date="2024" name="IMA Fungus">
        <title>IMA Genome - F19 : A genome assembly and annotation guide to empower mycologists, including annotated draft genome sequences of Ceratocystis pirilliformis, Diaporthe australafricana, Fusarium ophioides, Paecilomyces lecythidis, and Sporothrix stenoceras.</title>
        <authorList>
            <person name="Aylward J."/>
            <person name="Wilson A.M."/>
            <person name="Visagie C.M."/>
            <person name="Spraker J."/>
            <person name="Barnes I."/>
            <person name="Buitendag C."/>
            <person name="Ceriani C."/>
            <person name="Del Mar Angel L."/>
            <person name="du Plessis D."/>
            <person name="Fuchs T."/>
            <person name="Gasser K."/>
            <person name="Kramer D."/>
            <person name="Li W."/>
            <person name="Munsamy K."/>
            <person name="Piso A."/>
            <person name="Price J.L."/>
            <person name="Sonnekus B."/>
            <person name="Thomas C."/>
            <person name="van der Nest A."/>
            <person name="van Dijk A."/>
            <person name="van Heerden A."/>
            <person name="van Vuuren N."/>
            <person name="Yilmaz N."/>
            <person name="Duong T.A."/>
            <person name="van der Merwe N.A."/>
            <person name="Wingfield M.J."/>
            <person name="Wingfield B.D."/>
        </authorList>
    </citation>
    <scope>NUCLEOTIDE SEQUENCE [LARGE SCALE GENOMIC DNA]</scope>
    <source>
        <strain evidence="3 4">CMW 5346</strain>
    </source>
</reference>
<dbReference type="PROSITE" id="PS51186">
    <property type="entry name" value="GNAT"/>
    <property type="match status" value="1"/>
</dbReference>
<sequence length="230" mass="25039">MATPTASPPLTWRTTVAAPTPADNITTLHQEYFLCSSDPALIDLDALHDAMSSDLLWWCKPLSRPQLVAMVNNSVCLAVYRTEAPESTTPGPMVGFARLITDRVTFAYLTDVYILPAYQRRGLGAWMMRCLRELCQGSGPDGERNSIPLTEGWQDLRSLWLVASTESAARMYMGALGAEEAARYRAQPGVPGSGMLLVEMPGPANGIRQHASRNAALAAKQAEEAAEKKE</sequence>
<organism evidence="3 4">
    <name type="scientific">Sporothrix stenoceras</name>
    <dbReference type="NCBI Taxonomy" id="5173"/>
    <lineage>
        <taxon>Eukaryota</taxon>
        <taxon>Fungi</taxon>
        <taxon>Dikarya</taxon>
        <taxon>Ascomycota</taxon>
        <taxon>Pezizomycotina</taxon>
        <taxon>Sordariomycetes</taxon>
        <taxon>Sordariomycetidae</taxon>
        <taxon>Ophiostomatales</taxon>
        <taxon>Ophiostomataceae</taxon>
        <taxon>Sporothrix</taxon>
    </lineage>
</organism>
<dbReference type="InterPro" id="IPR016181">
    <property type="entry name" value="Acyl_CoA_acyltransferase"/>
</dbReference>
<dbReference type="Proteomes" id="UP001583186">
    <property type="component" value="Unassembled WGS sequence"/>
</dbReference>
<protein>
    <recommendedName>
        <fullName evidence="2">N-acetyltransferase domain-containing protein</fullName>
    </recommendedName>
</protein>
<dbReference type="Gene3D" id="3.40.630.30">
    <property type="match status" value="1"/>
</dbReference>
<dbReference type="PANTHER" id="PTHR43233:SF1">
    <property type="entry name" value="FAMILY N-ACETYLTRANSFERASE, PUTATIVE (AFU_ORTHOLOGUE AFUA_6G03350)-RELATED"/>
    <property type="match status" value="1"/>
</dbReference>
<feature type="domain" description="N-acetyltransferase" evidence="2">
    <location>
        <begin position="32"/>
        <end position="203"/>
    </location>
</feature>
<feature type="region of interest" description="Disordered" evidence="1">
    <location>
        <begin position="208"/>
        <end position="230"/>
    </location>
</feature>
<dbReference type="InterPro" id="IPR053144">
    <property type="entry name" value="Acetyltransferase_Butenolide"/>
</dbReference>
<name>A0ABR3YTL8_9PEZI</name>
<dbReference type="Pfam" id="PF00583">
    <property type="entry name" value="Acetyltransf_1"/>
    <property type="match status" value="1"/>
</dbReference>
<evidence type="ECO:0000259" key="2">
    <source>
        <dbReference type="PROSITE" id="PS51186"/>
    </source>
</evidence>
<evidence type="ECO:0000256" key="1">
    <source>
        <dbReference type="SAM" id="MobiDB-lite"/>
    </source>
</evidence>